<reference evidence="3 4" key="1">
    <citation type="submission" date="2021-05" db="EMBL/GenBank/DDBJ databases">
        <title>Kineosporia and Streptomyces sp. nov. two new marine actinobacteria isolated from Coral.</title>
        <authorList>
            <person name="Buangrab K."/>
            <person name="Sutthacheep M."/>
            <person name="Yeemin T."/>
            <person name="Harunari E."/>
            <person name="Igarashi Y."/>
            <person name="Kanchanasin P."/>
            <person name="Tanasupawat S."/>
            <person name="Phongsopitanun W."/>
        </authorList>
    </citation>
    <scope>NUCLEOTIDE SEQUENCE [LARGE SCALE GENOMIC DNA]</scope>
    <source>
        <strain evidence="3 4">J2-2</strain>
    </source>
</reference>
<name>A0ABS5TIC8_9ACTN</name>
<organism evidence="3 4">
    <name type="scientific">Kineosporia corallincola</name>
    <dbReference type="NCBI Taxonomy" id="2835133"/>
    <lineage>
        <taxon>Bacteria</taxon>
        <taxon>Bacillati</taxon>
        <taxon>Actinomycetota</taxon>
        <taxon>Actinomycetes</taxon>
        <taxon>Kineosporiales</taxon>
        <taxon>Kineosporiaceae</taxon>
        <taxon>Kineosporia</taxon>
    </lineage>
</organism>
<dbReference type="InterPro" id="IPR001128">
    <property type="entry name" value="Cyt_P450"/>
</dbReference>
<sequence>MGRVRERVSTLYLTGAIRYAAARGDLLARLLVNRPGHDPYPLYEQVRERGVVNRSALAPVYVSASHAFVSQALRDPGLEVFDQAALPAGPVRPVEDSFLMRNRPDHARLRRLVTPWFTAKALQHRRDALEAIAHRRLDELGEGPFDVVQDYAVPVAVRVICELTGLPVGEWRRLAALGGILAVSTSNRLPTRRQHRELLLLWRDLNDYLDDTIAAGSAPEGSLVSALSDRYGGPGELTRHDLLATLGVLLIAGFETSVGLMGGMTSRFLGDPELRRGALADREVLVPAMEESLRLEPPVQFTARRVPRDTEVAGVALPAHSEVMLLLAGANRDPEVFEAPGEFRPERANSRSHLAFSGGEHYCVGAGLARLETEVALRALFERRPGLRRAGRPRWQRAQNIRALRTLPVRV</sequence>
<comment type="similarity">
    <text evidence="1 2">Belongs to the cytochrome P450 family.</text>
</comment>
<dbReference type="PANTHER" id="PTHR46696:SF4">
    <property type="entry name" value="BIOTIN BIOSYNTHESIS CYTOCHROME P450"/>
    <property type="match status" value="1"/>
</dbReference>
<dbReference type="RefSeq" id="WP_214156450.1">
    <property type="nucleotide sequence ID" value="NZ_JAHBAY010000005.1"/>
</dbReference>
<dbReference type="PRINTS" id="PR00359">
    <property type="entry name" value="BP450"/>
</dbReference>
<keyword evidence="2" id="KW-0503">Monooxygenase</keyword>
<evidence type="ECO:0000256" key="1">
    <source>
        <dbReference type="ARBA" id="ARBA00010617"/>
    </source>
</evidence>
<dbReference type="Gene3D" id="1.10.630.10">
    <property type="entry name" value="Cytochrome P450"/>
    <property type="match status" value="1"/>
</dbReference>
<dbReference type="EMBL" id="JAHBAY010000005">
    <property type="protein sequence ID" value="MBT0770159.1"/>
    <property type="molecule type" value="Genomic_DNA"/>
</dbReference>
<keyword evidence="2" id="KW-0479">Metal-binding</keyword>
<dbReference type="Pfam" id="PF00067">
    <property type="entry name" value="p450"/>
    <property type="match status" value="1"/>
</dbReference>
<dbReference type="PROSITE" id="PS00086">
    <property type="entry name" value="CYTOCHROME_P450"/>
    <property type="match status" value="1"/>
</dbReference>
<dbReference type="SUPFAM" id="SSF48264">
    <property type="entry name" value="Cytochrome P450"/>
    <property type="match status" value="1"/>
</dbReference>
<protein>
    <submittedName>
        <fullName evidence="3">Cytochrome P450</fullName>
    </submittedName>
</protein>
<dbReference type="Proteomes" id="UP001197247">
    <property type="component" value="Unassembled WGS sequence"/>
</dbReference>
<dbReference type="PANTHER" id="PTHR46696">
    <property type="entry name" value="P450, PUTATIVE (EUROFUNG)-RELATED"/>
    <property type="match status" value="1"/>
</dbReference>
<keyword evidence="4" id="KW-1185">Reference proteome</keyword>
<gene>
    <name evidence="3" type="ORF">KIH74_14560</name>
</gene>
<evidence type="ECO:0000313" key="4">
    <source>
        <dbReference type="Proteomes" id="UP001197247"/>
    </source>
</evidence>
<dbReference type="InterPro" id="IPR002397">
    <property type="entry name" value="Cyt_P450_B"/>
</dbReference>
<evidence type="ECO:0000313" key="3">
    <source>
        <dbReference type="EMBL" id="MBT0770159.1"/>
    </source>
</evidence>
<comment type="caution">
    <text evidence="3">The sequence shown here is derived from an EMBL/GenBank/DDBJ whole genome shotgun (WGS) entry which is preliminary data.</text>
</comment>
<keyword evidence="2" id="KW-0408">Iron</keyword>
<keyword evidence="2" id="KW-0349">Heme</keyword>
<evidence type="ECO:0000256" key="2">
    <source>
        <dbReference type="RuleBase" id="RU000461"/>
    </source>
</evidence>
<keyword evidence="2" id="KW-0560">Oxidoreductase</keyword>
<dbReference type="InterPro" id="IPR036396">
    <property type="entry name" value="Cyt_P450_sf"/>
</dbReference>
<proteinExistence type="inferred from homology"/>
<accession>A0ABS5TIC8</accession>
<dbReference type="InterPro" id="IPR017972">
    <property type="entry name" value="Cyt_P450_CS"/>
</dbReference>